<protein>
    <recommendedName>
        <fullName evidence="3">IrrE N-terminal-like domain-containing protein</fullName>
    </recommendedName>
</protein>
<reference evidence="1 2" key="1">
    <citation type="submission" date="2019-07" db="EMBL/GenBank/DDBJ databases">
        <title>Genome sequencing of KACC 19320.</title>
        <authorList>
            <person name="Heo J."/>
            <person name="Kim S.-J."/>
            <person name="Kim J.-S."/>
            <person name="Hong S.-B."/>
            <person name="Kwon S.-W."/>
        </authorList>
    </citation>
    <scope>NUCLEOTIDE SEQUENCE [LARGE SCALE GENOMIC DNA]</scope>
    <source>
        <strain evidence="1 2">KACC 19320</strain>
    </source>
</reference>
<dbReference type="AlphaFoldDB" id="A0A514ZA85"/>
<evidence type="ECO:0008006" key="3">
    <source>
        <dbReference type="Google" id="ProtNLM"/>
    </source>
</evidence>
<proteinExistence type="predicted"/>
<dbReference type="Proteomes" id="UP000315128">
    <property type="component" value="Chromosome"/>
</dbReference>
<gene>
    <name evidence="1" type="ORF">FLP15_10355</name>
</gene>
<name>A0A514ZA85_9LACT</name>
<evidence type="ECO:0000313" key="2">
    <source>
        <dbReference type="Proteomes" id="UP000315128"/>
    </source>
</evidence>
<keyword evidence="2" id="KW-1185">Reference proteome</keyword>
<sequence length="149" mass="17513">METWQEKAARIGAEVVIFDPDNYPNSEDLENVDGWAVYDKDYDVKVAFINAHRSTVVQGNIAYHELEHIEQGHSHYPFSTTKLMYESSANDSMLEKRVDDYVCSYESIDENTIIDVNKFLDLYELGHELYYKAEKIIKEKMLEHIRFSY</sequence>
<dbReference type="KEGG" id="lack:FLP15_10355"/>
<dbReference type="RefSeq" id="WP_142767055.1">
    <property type="nucleotide sequence ID" value="NZ_CP041356.1"/>
</dbReference>
<evidence type="ECO:0000313" key="1">
    <source>
        <dbReference type="EMBL" id="QDK71491.1"/>
    </source>
</evidence>
<organism evidence="1 2">
    <name type="scientific">Lactococcus protaetiae</name>
    <dbReference type="NCBI Taxonomy" id="2592653"/>
    <lineage>
        <taxon>Bacteria</taxon>
        <taxon>Bacillati</taxon>
        <taxon>Bacillota</taxon>
        <taxon>Bacilli</taxon>
        <taxon>Lactobacillales</taxon>
        <taxon>Streptococcaceae</taxon>
        <taxon>Lactococcus</taxon>
    </lineage>
</organism>
<dbReference type="EMBL" id="CP041356">
    <property type="protein sequence ID" value="QDK71491.1"/>
    <property type="molecule type" value="Genomic_DNA"/>
</dbReference>
<accession>A0A514ZA85</accession>